<evidence type="ECO:0000256" key="3">
    <source>
        <dbReference type="ARBA" id="ARBA00022729"/>
    </source>
</evidence>
<dbReference type="RefSeq" id="WP_184748040.1">
    <property type="nucleotide sequence ID" value="NZ_JACHGJ010000008.1"/>
</dbReference>
<evidence type="ECO:0000256" key="2">
    <source>
        <dbReference type="ARBA" id="ARBA00007639"/>
    </source>
</evidence>
<sequence>MKRVLLSLLILVVATGFTFASGGQDSGGVKIGVVLPDASEERWANQDGAFFKKELDALGAGYEYEILFSEGDESKEKQNVEALIARGAKVIIITSQGSGASAVAAAHAEDVVVIAHDRMAKSSNDVADYYTTFNSWNVGKAMGKHLVDAALAEGVTPDNKADLAIFAGRVADWPNATYFFGGAFEELQPNLDLFHIVNQDAAAFEALDLYTEATFDDAAKDALQGAMQSIDTDWNPETAGIKAAGVVAQINKMSDKVFVLAPNDDTSAAIRLEFAKMATPYAKYYTTGQDASNVTLASLMGDTVTGKGTQTMTVFKDVSKLVHDSVMIAKNIVDGKPGLTGLTSGPSIDGAQTAYSPIDTLLASNPQLTYDTIFATGYKDENHPDFADIDFSPYK</sequence>
<keyword evidence="7" id="KW-1185">Reference proteome</keyword>
<dbReference type="GO" id="GO:0030246">
    <property type="term" value="F:carbohydrate binding"/>
    <property type="evidence" value="ECO:0007669"/>
    <property type="project" value="TreeGrafter"/>
</dbReference>
<keyword evidence="6" id="KW-0813">Transport</keyword>
<keyword evidence="3 4" id="KW-0732">Signal</keyword>
<proteinExistence type="inferred from homology"/>
<dbReference type="PANTHER" id="PTHR30036">
    <property type="entry name" value="D-XYLOSE-BINDING PERIPLASMIC PROTEIN"/>
    <property type="match status" value="1"/>
</dbReference>
<feature type="domain" description="Periplasmic binding protein" evidence="5">
    <location>
        <begin position="31"/>
        <end position="336"/>
    </location>
</feature>
<dbReference type="Gene3D" id="3.40.50.2300">
    <property type="match status" value="2"/>
</dbReference>
<dbReference type="Proteomes" id="UP000587760">
    <property type="component" value="Unassembled WGS sequence"/>
</dbReference>
<evidence type="ECO:0000256" key="1">
    <source>
        <dbReference type="ARBA" id="ARBA00004196"/>
    </source>
</evidence>
<accession>A0A841RHM1</accession>
<dbReference type="InterPro" id="IPR025997">
    <property type="entry name" value="SBP_2_dom"/>
</dbReference>
<feature type="chain" id="PRO_5032792231" evidence="4">
    <location>
        <begin position="21"/>
        <end position="395"/>
    </location>
</feature>
<protein>
    <submittedName>
        <fullName evidence="6">Putative multiple sugar transport system substrate-binding protein</fullName>
    </submittedName>
</protein>
<dbReference type="InterPro" id="IPR050555">
    <property type="entry name" value="Bact_Solute-Bind_Prot2"/>
</dbReference>
<dbReference type="GO" id="GO:0030288">
    <property type="term" value="C:outer membrane-bounded periplasmic space"/>
    <property type="evidence" value="ECO:0007669"/>
    <property type="project" value="TreeGrafter"/>
</dbReference>
<comment type="similarity">
    <text evidence="2">Belongs to the bacterial solute-binding protein 2 family.</text>
</comment>
<dbReference type="InterPro" id="IPR028082">
    <property type="entry name" value="Peripla_BP_I"/>
</dbReference>
<comment type="caution">
    <text evidence="6">The sequence shown here is derived from an EMBL/GenBank/DDBJ whole genome shotgun (WGS) entry which is preliminary data.</text>
</comment>
<comment type="subcellular location">
    <subcellularLocation>
        <location evidence="1">Cell envelope</location>
    </subcellularLocation>
</comment>
<gene>
    <name evidence="6" type="ORF">HNR50_003483</name>
</gene>
<evidence type="ECO:0000313" key="7">
    <source>
        <dbReference type="Proteomes" id="UP000587760"/>
    </source>
</evidence>
<evidence type="ECO:0000313" key="6">
    <source>
        <dbReference type="EMBL" id="MBB6481802.1"/>
    </source>
</evidence>
<dbReference type="Pfam" id="PF13407">
    <property type="entry name" value="Peripla_BP_4"/>
    <property type="match status" value="1"/>
</dbReference>
<dbReference type="EMBL" id="JACHGJ010000008">
    <property type="protein sequence ID" value="MBB6481802.1"/>
    <property type="molecule type" value="Genomic_DNA"/>
</dbReference>
<feature type="signal peptide" evidence="4">
    <location>
        <begin position="1"/>
        <end position="20"/>
    </location>
</feature>
<dbReference type="PANTHER" id="PTHR30036:SF1">
    <property type="entry name" value="D-XYLOSE-BINDING PERIPLASMIC PROTEIN"/>
    <property type="match status" value="1"/>
</dbReference>
<evidence type="ECO:0000259" key="5">
    <source>
        <dbReference type="Pfam" id="PF13407"/>
    </source>
</evidence>
<evidence type="ECO:0000256" key="4">
    <source>
        <dbReference type="SAM" id="SignalP"/>
    </source>
</evidence>
<name>A0A841RHM1_9SPIO</name>
<reference evidence="6 7" key="1">
    <citation type="submission" date="2020-08" db="EMBL/GenBank/DDBJ databases">
        <title>Genomic Encyclopedia of Type Strains, Phase IV (KMG-IV): sequencing the most valuable type-strain genomes for metagenomic binning, comparative biology and taxonomic classification.</title>
        <authorList>
            <person name="Goeker M."/>
        </authorList>
    </citation>
    <scope>NUCLEOTIDE SEQUENCE [LARGE SCALE GENOMIC DNA]</scope>
    <source>
        <strain evidence="6 7">DSM 2461</strain>
    </source>
</reference>
<keyword evidence="6" id="KW-0762">Sugar transport</keyword>
<dbReference type="SUPFAM" id="SSF53822">
    <property type="entry name" value="Periplasmic binding protein-like I"/>
    <property type="match status" value="1"/>
</dbReference>
<organism evidence="6 7">
    <name type="scientific">Spirochaeta isovalerica</name>
    <dbReference type="NCBI Taxonomy" id="150"/>
    <lineage>
        <taxon>Bacteria</taxon>
        <taxon>Pseudomonadati</taxon>
        <taxon>Spirochaetota</taxon>
        <taxon>Spirochaetia</taxon>
        <taxon>Spirochaetales</taxon>
        <taxon>Spirochaetaceae</taxon>
        <taxon>Spirochaeta</taxon>
    </lineage>
</organism>
<dbReference type="AlphaFoldDB" id="A0A841RHM1"/>